<evidence type="ECO:0000256" key="2">
    <source>
        <dbReference type="ARBA" id="ARBA00022737"/>
    </source>
</evidence>
<reference evidence="8" key="1">
    <citation type="journal article" date="2020" name="bioRxiv">
        <title>Comparative genomics of Chlamydomonas.</title>
        <authorList>
            <person name="Craig R.J."/>
            <person name="Hasan A.R."/>
            <person name="Ness R.W."/>
            <person name="Keightley P.D."/>
        </authorList>
    </citation>
    <scope>NUCLEOTIDE SEQUENCE</scope>
    <source>
        <strain evidence="8">CCAP 11/70</strain>
    </source>
</reference>
<evidence type="ECO:0000256" key="6">
    <source>
        <dbReference type="SAM" id="MobiDB-lite"/>
    </source>
</evidence>
<feature type="compositionally biased region" description="Low complexity" evidence="6">
    <location>
        <begin position="1186"/>
        <end position="1198"/>
    </location>
</feature>
<evidence type="ECO:0000259" key="7">
    <source>
        <dbReference type="PROSITE" id="PS50102"/>
    </source>
</evidence>
<feature type="compositionally biased region" description="Low complexity" evidence="6">
    <location>
        <begin position="590"/>
        <end position="602"/>
    </location>
</feature>
<feature type="domain" description="RRM" evidence="7">
    <location>
        <begin position="788"/>
        <end position="885"/>
    </location>
</feature>
<feature type="compositionally biased region" description="Acidic residues" evidence="6">
    <location>
        <begin position="924"/>
        <end position="950"/>
    </location>
</feature>
<dbReference type="Gene3D" id="3.30.70.330">
    <property type="match status" value="4"/>
</dbReference>
<keyword evidence="2" id="KW-0677">Repeat</keyword>
<dbReference type="EMBL" id="JAEHOE010000271">
    <property type="protein sequence ID" value="KAG2482067.1"/>
    <property type="molecule type" value="Genomic_DNA"/>
</dbReference>
<evidence type="ECO:0000256" key="3">
    <source>
        <dbReference type="ARBA" id="ARBA00022884"/>
    </source>
</evidence>
<dbReference type="Proteomes" id="UP000612055">
    <property type="component" value="Unassembled WGS sequence"/>
</dbReference>
<comment type="caution">
    <text evidence="8">The sequence shown here is derived from an EMBL/GenBank/DDBJ whole genome shotgun (WGS) entry which is preliminary data.</text>
</comment>
<feature type="compositionally biased region" description="Basic and acidic residues" evidence="6">
    <location>
        <begin position="87"/>
        <end position="96"/>
    </location>
</feature>
<proteinExistence type="predicted"/>
<feature type="compositionally biased region" description="Low complexity" evidence="6">
    <location>
        <begin position="105"/>
        <end position="120"/>
    </location>
</feature>
<protein>
    <recommendedName>
        <fullName evidence="7">RRM domain-containing protein</fullName>
    </recommendedName>
</protein>
<dbReference type="SMART" id="SM00360">
    <property type="entry name" value="RRM"/>
    <property type="match status" value="4"/>
</dbReference>
<feature type="domain" description="RRM" evidence="7">
    <location>
        <begin position="11"/>
        <end position="89"/>
    </location>
</feature>
<dbReference type="GO" id="GO:0005634">
    <property type="term" value="C:nucleus"/>
    <property type="evidence" value="ECO:0007669"/>
    <property type="project" value="UniProtKB-SubCell"/>
</dbReference>
<accession>A0A836BMT3</accession>
<keyword evidence="3 5" id="KW-0694">RNA-binding</keyword>
<keyword evidence="9" id="KW-1185">Reference proteome</keyword>
<dbReference type="OrthoDB" id="439808at2759"/>
<name>A0A836BMT3_9CHLO</name>
<gene>
    <name evidence="8" type="ORF">HYH03_018977</name>
</gene>
<feature type="region of interest" description="Disordered" evidence="6">
    <location>
        <begin position="83"/>
        <end position="134"/>
    </location>
</feature>
<dbReference type="FunFam" id="3.30.70.330:FF:000182">
    <property type="entry name" value="RNA-binding motif protein 28"/>
    <property type="match status" value="1"/>
</dbReference>
<feature type="compositionally biased region" description="Acidic residues" evidence="6">
    <location>
        <begin position="469"/>
        <end position="537"/>
    </location>
</feature>
<feature type="compositionally biased region" description="Gly residues" evidence="6">
    <location>
        <begin position="1199"/>
        <end position="1224"/>
    </location>
</feature>
<feature type="compositionally biased region" description="Acidic residues" evidence="6">
    <location>
        <begin position="300"/>
        <end position="314"/>
    </location>
</feature>
<feature type="compositionally biased region" description="Basic and acidic residues" evidence="6">
    <location>
        <begin position="1113"/>
        <end position="1125"/>
    </location>
</feature>
<feature type="domain" description="RRM" evidence="7">
    <location>
        <begin position="631"/>
        <end position="717"/>
    </location>
</feature>
<dbReference type="SUPFAM" id="SSF54928">
    <property type="entry name" value="RNA-binding domain, RBD"/>
    <property type="match status" value="4"/>
</dbReference>
<feature type="compositionally biased region" description="Low complexity" evidence="6">
    <location>
        <begin position="546"/>
        <end position="557"/>
    </location>
</feature>
<evidence type="ECO:0000313" key="8">
    <source>
        <dbReference type="EMBL" id="KAG2482067.1"/>
    </source>
</evidence>
<evidence type="ECO:0000256" key="4">
    <source>
        <dbReference type="ARBA" id="ARBA00023242"/>
    </source>
</evidence>
<feature type="domain" description="RRM" evidence="7">
    <location>
        <begin position="336"/>
        <end position="413"/>
    </location>
</feature>
<dbReference type="PROSITE" id="PS50102">
    <property type="entry name" value="RRM"/>
    <property type="match status" value="4"/>
</dbReference>
<evidence type="ECO:0000256" key="1">
    <source>
        <dbReference type="ARBA" id="ARBA00004123"/>
    </source>
</evidence>
<feature type="region of interest" description="Disordered" evidence="6">
    <location>
        <begin position="278"/>
        <end position="315"/>
    </location>
</feature>
<feature type="compositionally biased region" description="Basic residues" evidence="6">
    <location>
        <begin position="283"/>
        <end position="295"/>
    </location>
</feature>
<evidence type="ECO:0000313" key="9">
    <source>
        <dbReference type="Proteomes" id="UP000612055"/>
    </source>
</evidence>
<dbReference type="InterPro" id="IPR000504">
    <property type="entry name" value="RRM_dom"/>
</dbReference>
<feature type="compositionally biased region" description="Basic and acidic residues" evidence="6">
    <location>
        <begin position="981"/>
        <end position="1001"/>
    </location>
</feature>
<feature type="region of interest" description="Disordered" evidence="6">
    <location>
        <begin position="430"/>
        <end position="624"/>
    </location>
</feature>
<feature type="compositionally biased region" description="Low complexity" evidence="6">
    <location>
        <begin position="1075"/>
        <end position="1091"/>
    </location>
</feature>
<feature type="compositionally biased region" description="Basic and acidic residues" evidence="6">
    <location>
        <begin position="1146"/>
        <end position="1167"/>
    </location>
</feature>
<dbReference type="CDD" id="cd12413">
    <property type="entry name" value="RRM1_RBM28_like"/>
    <property type="match status" value="1"/>
</dbReference>
<dbReference type="InterPro" id="IPR051945">
    <property type="entry name" value="RRM_MRD1_RNA_proc_ribogen"/>
</dbReference>
<dbReference type="GO" id="GO:0003729">
    <property type="term" value="F:mRNA binding"/>
    <property type="evidence" value="ECO:0007669"/>
    <property type="project" value="TreeGrafter"/>
</dbReference>
<dbReference type="AlphaFoldDB" id="A0A836BMT3"/>
<dbReference type="InterPro" id="IPR035979">
    <property type="entry name" value="RBD_domain_sf"/>
</dbReference>
<dbReference type="PANTHER" id="PTHR48039:SF5">
    <property type="entry name" value="RNA-BINDING PROTEIN 28"/>
    <property type="match status" value="1"/>
</dbReference>
<dbReference type="PANTHER" id="PTHR48039">
    <property type="entry name" value="RNA-BINDING MOTIF PROTEIN 14B"/>
    <property type="match status" value="1"/>
</dbReference>
<evidence type="ECO:0000256" key="5">
    <source>
        <dbReference type="PROSITE-ProRule" id="PRU00176"/>
    </source>
</evidence>
<sequence>MAAEQAAKDLRTVFIRGISFDADEKDLEAAFSDVGPVKQCFLVRVKGQPKHRGFGFVQYALPEDAERAVTELDGKSVKGRKLQVEVANKRAPLEDRKRKRREGQPADGAAAATADGAEGADAADADADGAKPAPAAAASTAATTADGKKAAPASAAAAPAATAAAPASAAVAAAPPAKRQRQPAAAAAGGAAAAEKHKLLRAVAVGCLTPAAVTQAVALARKAGPVEEVLNPAPQEVVHQAKLAADGCSGSVIIVVYKTVKDAMAAVAQLHGRELTLGAAGGKGKKQGKKGKGKRKGADSDDEEEAADEGQEGEEAQKITLWAREVKGEGAHVKQWRVIMRNLPFKVTEVSLRKALEPVGFVWELKLPRGPDGRVKGFAFAAFTCRAHAEKAIASLNGKDFMGRMVVVDWAVPKQQYEAASRQAAAAAKEAGEGAAGGEEEEGAKAKAKAKAAADKDSDSDAPTPSGSEDGEDDDDDDGEDEDDDDEEIGLGSDDDDEDGDDDLMNSDDDEEDGENDEDEDDDEEEGDEEEEEEGEDAEVRAERGLLSSALDSVLAAHEAEPGAGGEAGKGKGPKGQEAAQGDRGELGARARAPGAEGPKPAWRGEEAEDPDAAAERSRPAGTSGADALAQTVFVRGLPLDVTAPALQARLELFGPVKACRLVLDKASRKPKGTAFVEFRSPESAAKAAAACERGRRHEGPGITLAGRPLDVALALSADGARQVAADRAASKTAGRDKRNLYLAKEGAVVEGSAAWRGMSESDQAKRKRGAEEKNIKLKSPNFIVSRTRLSVRNIPHGTTEAQLRALFIKAVRDRATKEQPRVLSAKILKEKDKYDASGARKSKGMGFVEFESHEHALTALRQLNNNPGTPWGRDRRPIVEFAIDNVKVLKKLEHLRERAFEVKAQREQAKAGAKGRGGKAEAAEEADEAEAADGDAEAEADGGDAAEEGGEAKGAGKGAGKKGRKGKKGEGEAEANGDGDGAKGGKDRKEAKVSKRRAEAPADADGEGGALSKRQRKRQRQKERVERKKELLKEGGVQALVAEVEANKQRRASGGPGAGADKAGGRGAKGGAREPGQGPRGRPQAPARAGRQPERAQGRAAQGRGQEQGGDGGKRRAEEREIDRIAQSALEEGAGARHAKRRRRNEAGEEGEGKGDRLDRLVENYRQKLAGKGAPAGGKAGAGAGKAAAGGPKAKGGAKAGVGGGKPAGGGAKAGGAKAGGGKAAGDAAAGVAALIKGASSGGLRRWFD</sequence>
<organism evidence="8 9">
    <name type="scientific">Edaphochlamys debaryana</name>
    <dbReference type="NCBI Taxonomy" id="47281"/>
    <lineage>
        <taxon>Eukaryota</taxon>
        <taxon>Viridiplantae</taxon>
        <taxon>Chlorophyta</taxon>
        <taxon>core chlorophytes</taxon>
        <taxon>Chlorophyceae</taxon>
        <taxon>CS clade</taxon>
        <taxon>Chlamydomonadales</taxon>
        <taxon>Chlamydomonadales incertae sedis</taxon>
        <taxon>Edaphochlamys</taxon>
    </lineage>
</organism>
<dbReference type="InterPro" id="IPR012677">
    <property type="entry name" value="Nucleotide-bd_a/b_plait_sf"/>
</dbReference>
<feature type="compositionally biased region" description="Gly residues" evidence="6">
    <location>
        <begin position="1175"/>
        <end position="1185"/>
    </location>
</feature>
<keyword evidence="4" id="KW-0539">Nucleus</keyword>
<dbReference type="CDD" id="cd12416">
    <property type="entry name" value="RRM4_RBM28_like"/>
    <property type="match status" value="1"/>
</dbReference>
<dbReference type="Pfam" id="PF00076">
    <property type="entry name" value="RRM_1"/>
    <property type="match status" value="4"/>
</dbReference>
<comment type="subcellular location">
    <subcellularLocation>
        <location evidence="1">Nucleus</location>
    </subcellularLocation>
</comment>
<feature type="compositionally biased region" description="Basic and acidic residues" evidence="6">
    <location>
        <begin position="1023"/>
        <end position="1034"/>
    </location>
</feature>
<feature type="region of interest" description="Disordered" evidence="6">
    <location>
        <begin position="902"/>
        <end position="1224"/>
    </location>
</feature>
<dbReference type="CDD" id="cd12414">
    <property type="entry name" value="RRM2_RBM28_like"/>
    <property type="match status" value="1"/>
</dbReference>